<evidence type="ECO:0000313" key="3">
    <source>
        <dbReference type="EMBL" id="KUR72128.1"/>
    </source>
</evidence>
<dbReference type="InterPro" id="IPR013762">
    <property type="entry name" value="Integrase-like_cat_sf"/>
</dbReference>
<comment type="caution">
    <text evidence="3">The sequence shown here is derived from an EMBL/GenBank/DDBJ whole genome shotgun (WGS) entry which is preliminary data.</text>
</comment>
<dbReference type="STRING" id="1117702.AQZ52_02130"/>
<dbReference type="EMBL" id="LLZS01000003">
    <property type="protein sequence ID" value="KUR72128.1"/>
    <property type="molecule type" value="Genomic_DNA"/>
</dbReference>
<proteinExistence type="predicted"/>
<dbReference type="GO" id="GO:0015074">
    <property type="term" value="P:DNA integration"/>
    <property type="evidence" value="ECO:0007669"/>
    <property type="project" value="InterPro"/>
</dbReference>
<evidence type="ECO:0000256" key="1">
    <source>
        <dbReference type="ARBA" id="ARBA00023172"/>
    </source>
</evidence>
<dbReference type="GO" id="GO:0006310">
    <property type="term" value="P:DNA recombination"/>
    <property type="evidence" value="ECO:0007669"/>
    <property type="project" value="UniProtKB-KW"/>
</dbReference>
<evidence type="ECO:0000256" key="2">
    <source>
        <dbReference type="SAM" id="MobiDB-lite"/>
    </source>
</evidence>
<dbReference type="AlphaFoldDB" id="A0A117UWJ2"/>
<sequence length="434" mass="50115">MRLHVRGMTDLNGTKFSHVQETTGELDLDEAKRVALERYDDLRIRARNKEPAKSITFADVYALWWAKREQELHDTWSAKGRTGVSQRVAWFVKQSGRYWLPYFGKHKMEDMTQAVVEGYWKWRNAYWSNQDENERRRYGNHKITPSKKTLDMEQSALKEVFAYGIAHRLFRFQPIISHPFSRKGIAVKRRPSFDAGELKKLHSYMDRWVLGEGDNDKLPGAFINSRHLYQRKLLQLYIQFIEGTGMRTGEVLLLKHGDIMSTRTDLYETIVLEISVSDQTKTGARTVTSNPSVFATYAELCALTGHTDPTDWLFCDQKGKQATGFFKTLPIMLEEAGVLKDKRGDRRSAYSFRHVYAEGRFAAIGFNPIAYDLIGTNMGTGRQSLEKHYVRRGIIDDADALIANHGLVSFKGPEGPNAREEKEKEIERRERRGY</sequence>
<gene>
    <name evidence="3" type="ORF">AQZ52_02130</name>
</gene>
<organism evidence="3 4">
    <name type="scientific">Novosphingobium fuchskuhlense</name>
    <dbReference type="NCBI Taxonomy" id="1117702"/>
    <lineage>
        <taxon>Bacteria</taxon>
        <taxon>Pseudomonadati</taxon>
        <taxon>Pseudomonadota</taxon>
        <taxon>Alphaproteobacteria</taxon>
        <taxon>Sphingomonadales</taxon>
        <taxon>Sphingomonadaceae</taxon>
        <taxon>Novosphingobium</taxon>
    </lineage>
</organism>
<evidence type="ECO:0008006" key="5">
    <source>
        <dbReference type="Google" id="ProtNLM"/>
    </source>
</evidence>
<reference evidence="3 4" key="1">
    <citation type="submission" date="2015-10" db="EMBL/GenBank/DDBJ databases">
        <title>Draft genome sequence of Novosphingobium fuchskuhlense DSM 25065 isolated from a surface water sample of the southwest basin of Lake Grosse Fuchskuhle.</title>
        <authorList>
            <person name="Ruckert C."/>
            <person name="Winkler A."/>
            <person name="Glaeser J."/>
            <person name="Grossart H.-P."/>
            <person name="Kalinowski J."/>
            <person name="Glaeser S."/>
        </authorList>
    </citation>
    <scope>NUCLEOTIDE SEQUENCE [LARGE SCALE GENOMIC DNA]</scope>
    <source>
        <strain evidence="3 4">FNE08-7</strain>
    </source>
</reference>
<dbReference type="GO" id="GO:0003677">
    <property type="term" value="F:DNA binding"/>
    <property type="evidence" value="ECO:0007669"/>
    <property type="project" value="InterPro"/>
</dbReference>
<accession>A0A117UWJ2</accession>
<protein>
    <recommendedName>
        <fullName evidence="5">Tyr recombinase domain-containing protein</fullName>
    </recommendedName>
</protein>
<dbReference type="Proteomes" id="UP000058012">
    <property type="component" value="Unassembled WGS sequence"/>
</dbReference>
<dbReference type="SUPFAM" id="SSF56349">
    <property type="entry name" value="DNA breaking-rejoining enzymes"/>
    <property type="match status" value="1"/>
</dbReference>
<dbReference type="InterPro" id="IPR011010">
    <property type="entry name" value="DNA_brk_join_enz"/>
</dbReference>
<keyword evidence="4" id="KW-1185">Reference proteome</keyword>
<dbReference type="Gene3D" id="1.10.443.10">
    <property type="entry name" value="Intergrase catalytic core"/>
    <property type="match status" value="1"/>
</dbReference>
<keyword evidence="1" id="KW-0233">DNA recombination</keyword>
<evidence type="ECO:0000313" key="4">
    <source>
        <dbReference type="Proteomes" id="UP000058012"/>
    </source>
</evidence>
<name>A0A117UWJ2_9SPHN</name>
<feature type="region of interest" description="Disordered" evidence="2">
    <location>
        <begin position="412"/>
        <end position="434"/>
    </location>
</feature>
<feature type="compositionally biased region" description="Basic and acidic residues" evidence="2">
    <location>
        <begin position="417"/>
        <end position="434"/>
    </location>
</feature>